<organism evidence="1 2">
    <name type="scientific">Toxoplasma gondii p89</name>
    <dbReference type="NCBI Taxonomy" id="943119"/>
    <lineage>
        <taxon>Eukaryota</taxon>
        <taxon>Sar</taxon>
        <taxon>Alveolata</taxon>
        <taxon>Apicomplexa</taxon>
        <taxon>Conoidasida</taxon>
        <taxon>Coccidia</taxon>
        <taxon>Eucoccidiorida</taxon>
        <taxon>Eimeriorina</taxon>
        <taxon>Sarcocystidae</taxon>
        <taxon>Toxoplasma</taxon>
    </lineage>
</organism>
<evidence type="ECO:0000313" key="2">
    <source>
        <dbReference type="Proteomes" id="UP000028828"/>
    </source>
</evidence>
<dbReference type="Proteomes" id="UP000028828">
    <property type="component" value="Unassembled WGS sequence"/>
</dbReference>
<dbReference type="EMBL" id="AEYI02002385">
    <property type="protein sequence ID" value="KFG28439.1"/>
    <property type="molecule type" value="Genomic_DNA"/>
</dbReference>
<name>A0A086J8H1_TOXGO</name>
<evidence type="ECO:0000313" key="1">
    <source>
        <dbReference type="EMBL" id="KFG28439.1"/>
    </source>
</evidence>
<dbReference type="VEuPathDB" id="ToxoDB:TGP89_305150A"/>
<proteinExistence type="predicted"/>
<dbReference type="AlphaFoldDB" id="A0A086J8H1"/>
<sequence>MDPQEHRNSSLTWSFQVKKIKNLPKEVPTQVEISGSHVLDGLCNKQMVFKIFDATPELKGRYVIGKAEVDATALIHESTELETEILFSLENDYFALLGLSDEEVKETVSAEISITASASLGPPEDRGDWNMFSVKVRRSSNLFVRF</sequence>
<gene>
    <name evidence="1" type="ORF">TGP89_305150A</name>
</gene>
<reference evidence="1 2" key="1">
    <citation type="submission" date="2014-03" db="EMBL/GenBank/DDBJ databases">
        <authorList>
            <person name="Sibley D."/>
            <person name="Venepally P."/>
            <person name="Karamycheva S."/>
            <person name="Hadjithomas M."/>
            <person name="Khan A."/>
            <person name="Brunk B."/>
            <person name="Roos D."/>
            <person name="Caler E."/>
            <person name="Lorenzi H."/>
        </authorList>
    </citation>
    <scope>NUCLEOTIDE SEQUENCE [LARGE SCALE GENOMIC DNA]</scope>
    <source>
        <strain evidence="2">p89</strain>
    </source>
</reference>
<accession>A0A086J8H1</accession>
<protein>
    <submittedName>
        <fullName evidence="1">Tetratricopeptide repeat-containing protein</fullName>
    </submittedName>
</protein>
<comment type="caution">
    <text evidence="1">The sequence shown here is derived from an EMBL/GenBank/DDBJ whole genome shotgun (WGS) entry which is preliminary data.</text>
</comment>